<accession>A0A7C3ITK4</accession>
<dbReference type="PANTHER" id="PTHR39652:SF1">
    <property type="entry name" value="UPF0201 PROTEIN TK1335"/>
    <property type="match status" value="1"/>
</dbReference>
<evidence type="ECO:0000313" key="2">
    <source>
        <dbReference type="EMBL" id="HFK21072.1"/>
    </source>
</evidence>
<dbReference type="AlphaFoldDB" id="A0A7C3ITK4"/>
<dbReference type="SUPFAM" id="SSF55282">
    <property type="entry name" value="RL5-like"/>
    <property type="match status" value="1"/>
</dbReference>
<comment type="similarity">
    <text evidence="1">Belongs to the UPF0201 family.</text>
</comment>
<reference evidence="2" key="1">
    <citation type="journal article" date="2020" name="mSystems">
        <title>Genome- and Community-Level Interaction Insights into Carbon Utilization and Element Cycling Functions of Hydrothermarchaeota in Hydrothermal Sediment.</title>
        <authorList>
            <person name="Zhou Z."/>
            <person name="Liu Y."/>
            <person name="Xu W."/>
            <person name="Pan J."/>
            <person name="Luo Z.H."/>
            <person name="Li M."/>
        </authorList>
    </citation>
    <scope>NUCLEOTIDE SEQUENCE [LARGE SCALE GENOMIC DNA]</scope>
    <source>
        <strain evidence="2">SpSt-468</strain>
    </source>
</reference>
<proteinExistence type="inferred from homology"/>
<name>A0A7C3ITK4_9CREN</name>
<comment type="caution">
    <text evidence="2">The sequence shown here is derived from an EMBL/GenBank/DDBJ whole genome shotgun (WGS) entry which is preliminary data.</text>
</comment>
<dbReference type="EMBL" id="DSTX01000012">
    <property type="protein sequence ID" value="HFK21072.1"/>
    <property type="molecule type" value="Genomic_DNA"/>
</dbReference>
<dbReference type="InterPro" id="IPR022803">
    <property type="entry name" value="Ribosomal_uL5_dom_sf"/>
</dbReference>
<organism evidence="2">
    <name type="scientific">Candidatus Methanomethylicus mesodigestus</name>
    <dbReference type="NCBI Taxonomy" id="1867258"/>
    <lineage>
        <taxon>Archaea</taxon>
        <taxon>Thermoproteota</taxon>
        <taxon>Methanosuratincolia</taxon>
        <taxon>Candidatus Methanomethylicales</taxon>
        <taxon>Candidatus Methanomethylicaceae</taxon>
        <taxon>Candidatus Methanomethylicus</taxon>
    </lineage>
</organism>
<dbReference type="Gene3D" id="3.30.1440.10">
    <property type="match status" value="1"/>
</dbReference>
<evidence type="ECO:0000256" key="1">
    <source>
        <dbReference type="HAMAP-Rule" id="MF_01112"/>
    </source>
</evidence>
<sequence>MPLSARVRVEAEVRPTEDEVKVRAAISNLTGKADLMRIESGRKVRLVQEGDESLLYPFRAILRRDRILDAARKVISRGQDGPFFIFHVNKQVASAGHVSFCAPEGESPLGPITFTVELGDPKSLIDWLSSRTVDGGPVDESCPSEFRHYAHLERPSRN</sequence>
<dbReference type="Pfam" id="PF01877">
    <property type="entry name" value="RNA_binding"/>
    <property type="match status" value="1"/>
</dbReference>
<protein>
    <recommendedName>
        <fullName evidence="1">UPF0201 protein ENS19_07360</fullName>
    </recommendedName>
</protein>
<dbReference type="HAMAP" id="MF_01112">
    <property type="entry name" value="UPF0201"/>
    <property type="match status" value="1"/>
</dbReference>
<dbReference type="InterPro" id="IPR002739">
    <property type="entry name" value="PAB1135-like"/>
</dbReference>
<dbReference type="PANTHER" id="PTHR39652">
    <property type="entry name" value="UPF0201 PROTEIN TK1335"/>
    <property type="match status" value="1"/>
</dbReference>
<gene>
    <name evidence="2" type="ORF">ENS19_07360</name>
</gene>